<proteinExistence type="predicted"/>
<evidence type="ECO:0000313" key="2">
    <source>
        <dbReference type="Proteomes" id="UP001162098"/>
    </source>
</evidence>
<dbReference type="Proteomes" id="UP001162098">
    <property type="component" value="Segment"/>
</dbReference>
<keyword evidence="2" id="KW-1185">Reference proteome</keyword>
<protein>
    <submittedName>
        <fullName evidence="1">Uncharacterized protein</fullName>
    </submittedName>
</protein>
<name>A0A7S7YFN4_9VIRU</name>
<evidence type="ECO:0000313" key="1">
    <source>
        <dbReference type="EMBL" id="QPB44260.1"/>
    </source>
</evidence>
<reference evidence="1 2" key="1">
    <citation type="submission" date="2020-09" db="EMBL/GenBank/DDBJ databases">
        <authorList>
            <person name="Zhang R."/>
            <person name="Garcia K."/>
            <person name="Ogata H."/>
        </authorList>
    </citation>
    <scope>NUCLEOTIDE SEQUENCE [LARGE SCALE GENOMIC DNA]</scope>
    <source>
        <strain evidence="2">stheno</strain>
    </source>
</reference>
<accession>A0A7S7YFN4</accession>
<dbReference type="EMBL" id="MW018138">
    <property type="protein sequence ID" value="QPB44260.1"/>
    <property type="molecule type" value="Genomic_DNA"/>
</dbReference>
<organism evidence="1 2">
    <name type="scientific">Medusavirus stheno T3</name>
    <dbReference type="NCBI Taxonomy" id="3069717"/>
    <lineage>
        <taxon>Viruses</taxon>
        <taxon>Varidnaviria</taxon>
        <taxon>Bamfordvirae</taxon>
        <taxon>Nucleocytoviricota</taxon>
        <taxon>Megaviricetes</taxon>
        <taxon>Mamonoviridae</taxon>
        <taxon>Medusavirus</taxon>
        <taxon>Medusavirus sthenus</taxon>
    </lineage>
</organism>
<sequence>MGGDWYTPRLIYGLRIDYSTARALLCERNRREGTWKASEEECGSFLDSDGEPYDYSEDALDEDDGDASAYCQALLALARGMCPDLPSGCDVYAVTDEKYSRHLSLTDMEIDFVFGSEIEHASPLCIESITRMEDELRPILGKLKLLLPAAAPMRDMDTCSIAIGAYICMTH</sequence>
<dbReference type="KEGG" id="vg:80543456"/>